<dbReference type="GO" id="GO:0005634">
    <property type="term" value="C:nucleus"/>
    <property type="evidence" value="ECO:0007669"/>
    <property type="project" value="UniProtKB-SubCell"/>
</dbReference>
<dbReference type="eggNOG" id="ENOG502QU8V">
    <property type="taxonomic scope" value="Eukaryota"/>
</dbReference>
<dbReference type="STRING" id="645134.A0A0L0HTE1"/>
<evidence type="ECO:0000259" key="6">
    <source>
        <dbReference type="PROSITE" id="PS50021"/>
    </source>
</evidence>
<dbReference type="Pfam" id="PF06294">
    <property type="entry name" value="CH_2"/>
    <property type="match status" value="1"/>
</dbReference>
<dbReference type="RefSeq" id="XP_016612411.1">
    <property type="nucleotide sequence ID" value="XM_016748438.1"/>
</dbReference>
<evidence type="ECO:0000313" key="8">
    <source>
        <dbReference type="Proteomes" id="UP000053201"/>
    </source>
</evidence>
<dbReference type="PANTHER" id="PTHR12509">
    <property type="entry name" value="SPERMATOGENESIS-ASSOCIATED 4-RELATED"/>
    <property type="match status" value="1"/>
</dbReference>
<dbReference type="Gene3D" id="1.10.418.10">
    <property type="entry name" value="Calponin-like domain"/>
    <property type="match status" value="1"/>
</dbReference>
<protein>
    <recommendedName>
        <fullName evidence="4">Spermatogenesis-associated protein 4</fullName>
    </recommendedName>
</protein>
<dbReference type="InterPro" id="IPR010441">
    <property type="entry name" value="CH_2"/>
</dbReference>
<dbReference type="PROSITE" id="PS50021">
    <property type="entry name" value="CH"/>
    <property type="match status" value="1"/>
</dbReference>
<feature type="compositionally biased region" description="Basic and acidic residues" evidence="5">
    <location>
        <begin position="162"/>
        <end position="189"/>
    </location>
</feature>
<dbReference type="EMBL" id="KQ257450">
    <property type="protein sequence ID" value="KND04372.1"/>
    <property type="molecule type" value="Genomic_DNA"/>
</dbReference>
<feature type="domain" description="Calponin-homology (CH)" evidence="6">
    <location>
        <begin position="2"/>
        <end position="111"/>
    </location>
</feature>
<dbReference type="GO" id="GO:0008017">
    <property type="term" value="F:microtubule binding"/>
    <property type="evidence" value="ECO:0007669"/>
    <property type="project" value="TreeGrafter"/>
</dbReference>
<dbReference type="PANTHER" id="PTHR12509:SF8">
    <property type="entry name" value="SPERMATOGENESIS-ASSOCIATED PROTEIN 4"/>
    <property type="match status" value="1"/>
</dbReference>
<dbReference type="InParanoid" id="A0A0L0HTE1"/>
<feature type="region of interest" description="Disordered" evidence="5">
    <location>
        <begin position="162"/>
        <end position="207"/>
    </location>
</feature>
<dbReference type="Proteomes" id="UP000053201">
    <property type="component" value="Unassembled WGS sequence"/>
</dbReference>
<sequence length="222" mass="25527">MSGLPREVLKWLQSLDLAYPIKNPKRDFSNGYLIAEIFCRYYPNDLLLNVQQFYTGDSNAQKVKNWEQLEKFFKKHDIGIPKEAMHAVMTCQVDAATLFVENVYMMLTKRRIHRPSHEGLPAPEVELVPHFALPTTSNIIRCIGESPEKAQAIVEAHKEYTKHVRAHRAQEPTRPKRRPLAEPKDDKQDPITQISIPDTLRSGSTGIDQLPIQHIQVHQNMT</sequence>
<dbReference type="InterPro" id="IPR036872">
    <property type="entry name" value="CH_dom_sf"/>
</dbReference>
<dbReference type="AlphaFoldDB" id="A0A0L0HTE1"/>
<evidence type="ECO:0000256" key="4">
    <source>
        <dbReference type="ARBA" id="ARBA00071322"/>
    </source>
</evidence>
<dbReference type="InterPro" id="IPR001715">
    <property type="entry name" value="CH_dom"/>
</dbReference>
<accession>A0A0L0HTE1</accession>
<proteinExistence type="predicted"/>
<keyword evidence="8" id="KW-1185">Reference proteome</keyword>
<evidence type="ECO:0000256" key="5">
    <source>
        <dbReference type="SAM" id="MobiDB-lite"/>
    </source>
</evidence>
<reference evidence="7 8" key="1">
    <citation type="submission" date="2009-08" db="EMBL/GenBank/DDBJ databases">
        <title>The Genome Sequence of Spizellomyces punctatus strain DAOM BR117.</title>
        <authorList>
            <consortium name="The Broad Institute Genome Sequencing Platform"/>
            <person name="Russ C."/>
            <person name="Cuomo C."/>
            <person name="Shea T."/>
            <person name="Young S.K."/>
            <person name="Zeng Q."/>
            <person name="Koehrsen M."/>
            <person name="Haas B."/>
            <person name="Borodovsky M."/>
            <person name="Guigo R."/>
            <person name="Alvarado L."/>
            <person name="Berlin A."/>
            <person name="Bochicchio J."/>
            <person name="Borenstein D."/>
            <person name="Chapman S."/>
            <person name="Chen Z."/>
            <person name="Engels R."/>
            <person name="Freedman E."/>
            <person name="Gellesch M."/>
            <person name="Goldberg J."/>
            <person name="Griggs A."/>
            <person name="Gujja S."/>
            <person name="Heiman D."/>
            <person name="Hepburn T."/>
            <person name="Howarth C."/>
            <person name="Jen D."/>
            <person name="Larson L."/>
            <person name="Lewis B."/>
            <person name="Mehta T."/>
            <person name="Park D."/>
            <person name="Pearson M."/>
            <person name="Roberts A."/>
            <person name="Saif S."/>
            <person name="Shenoy N."/>
            <person name="Sisk P."/>
            <person name="Stolte C."/>
            <person name="Sykes S."/>
            <person name="Thomson T."/>
            <person name="Walk T."/>
            <person name="White J."/>
            <person name="Yandava C."/>
            <person name="Burger G."/>
            <person name="Gray M.W."/>
            <person name="Holland P.W.H."/>
            <person name="King N."/>
            <person name="Lang F.B.F."/>
            <person name="Roger A.J."/>
            <person name="Ruiz-Trillo I."/>
            <person name="Lander E."/>
            <person name="Nusbaum C."/>
        </authorList>
    </citation>
    <scope>NUCLEOTIDE SEQUENCE [LARGE SCALE GENOMIC DNA]</scope>
    <source>
        <strain evidence="7 8">DAOM BR117</strain>
    </source>
</reference>
<dbReference type="OrthoDB" id="62528at2759"/>
<gene>
    <name evidence="7" type="ORF">SPPG_00101</name>
</gene>
<comment type="function">
    <text evidence="3">May play a role in apoptosis regulation.</text>
</comment>
<keyword evidence="2" id="KW-0539">Nucleus</keyword>
<dbReference type="InterPro" id="IPR052111">
    <property type="entry name" value="Spermatogenesis_Ciliary_MAP"/>
</dbReference>
<dbReference type="FunFam" id="1.10.418.10:FF:000061">
    <property type="entry name" value="Spermatogenesis associated 4"/>
    <property type="match status" value="1"/>
</dbReference>
<evidence type="ECO:0000256" key="1">
    <source>
        <dbReference type="ARBA" id="ARBA00004123"/>
    </source>
</evidence>
<organism evidence="7 8">
    <name type="scientific">Spizellomyces punctatus (strain DAOM BR117)</name>
    <dbReference type="NCBI Taxonomy" id="645134"/>
    <lineage>
        <taxon>Eukaryota</taxon>
        <taxon>Fungi</taxon>
        <taxon>Fungi incertae sedis</taxon>
        <taxon>Chytridiomycota</taxon>
        <taxon>Chytridiomycota incertae sedis</taxon>
        <taxon>Chytridiomycetes</taxon>
        <taxon>Spizellomycetales</taxon>
        <taxon>Spizellomycetaceae</taxon>
        <taxon>Spizellomyces</taxon>
    </lineage>
</organism>
<evidence type="ECO:0000256" key="3">
    <source>
        <dbReference type="ARBA" id="ARBA00058372"/>
    </source>
</evidence>
<feature type="compositionally biased region" description="Polar residues" evidence="5">
    <location>
        <begin position="190"/>
        <end position="207"/>
    </location>
</feature>
<dbReference type="VEuPathDB" id="FungiDB:SPPG_00101"/>
<name>A0A0L0HTE1_SPIPD</name>
<dbReference type="GO" id="GO:0005930">
    <property type="term" value="C:axoneme"/>
    <property type="evidence" value="ECO:0007669"/>
    <property type="project" value="TreeGrafter"/>
</dbReference>
<dbReference type="GeneID" id="27683853"/>
<evidence type="ECO:0000256" key="2">
    <source>
        <dbReference type="ARBA" id="ARBA00023242"/>
    </source>
</evidence>
<comment type="subcellular location">
    <subcellularLocation>
        <location evidence="1">Nucleus</location>
    </subcellularLocation>
</comment>
<evidence type="ECO:0000313" key="7">
    <source>
        <dbReference type="EMBL" id="KND04372.1"/>
    </source>
</evidence>
<dbReference type="SUPFAM" id="SSF47576">
    <property type="entry name" value="Calponin-homology domain, CH-domain"/>
    <property type="match status" value="1"/>
</dbReference>
<dbReference type="GO" id="GO:0051493">
    <property type="term" value="P:regulation of cytoskeleton organization"/>
    <property type="evidence" value="ECO:0007669"/>
    <property type="project" value="TreeGrafter"/>
</dbReference>